<comment type="catalytic activity">
    <reaction evidence="10">
        <text>a 1,2-diacyl-sn-glycero-3-phospho-L-serine(in) = a 1,2-diacyl-sn-glycero-3-phospho-L-serine(out)</text>
        <dbReference type="Rhea" id="RHEA:38663"/>
        <dbReference type="ChEBI" id="CHEBI:57262"/>
    </reaction>
</comment>
<evidence type="ECO:0000256" key="7">
    <source>
        <dbReference type="ARBA" id="ARBA00023006"/>
    </source>
</evidence>
<dbReference type="GO" id="GO:0061723">
    <property type="term" value="P:glycophagy"/>
    <property type="evidence" value="ECO:0007669"/>
    <property type="project" value="TreeGrafter"/>
</dbReference>
<dbReference type="GO" id="GO:0043495">
    <property type="term" value="F:protein-membrane adaptor activity"/>
    <property type="evidence" value="ECO:0007669"/>
    <property type="project" value="TreeGrafter"/>
</dbReference>
<keyword evidence="7" id="KW-0072">Autophagy</keyword>
<accession>A0A9P0FFI8</accession>
<dbReference type="GO" id="GO:0061908">
    <property type="term" value="C:phagophore"/>
    <property type="evidence" value="ECO:0007669"/>
    <property type="project" value="TreeGrafter"/>
</dbReference>
<sequence>MPDLFGITDTIKRKTCAYLIQRYIGHLFEEKVTSEQLKVDLISGTGLLQKISLDVQALNELGEKQNWPIEFVDGYIETLHISIPWRTIFSDKTHVLIDSLKLTIQPKQRSENATSMFESMWNSMTSSIHLAEECAKQDEPVYSSSPYEGLDAFATAIDSILSKVNVKFKNTVIQMEHLPQNSSTGVGIVIHFDEVEYSDESANDPPCDEATDLTNQDKTKSYLVNSYTTKRFSINKVSFSTVEFSRTHRTFSPSMMSQSQFDEPMAAPRNEILFGQLSSKQEIRVRLKQSEILNGPKVSIEMNLGPLLLFLSPRQVHVLIELANGMSSPDLEDTSNVAPKTKCVQKPMTGSDFQRIEQELQQTIFTNANSKITGLQGAQGWSTAPLGRSRTSLGPLVNILTGHGLRKHLTRIGAETSPSCTQCGREDETSFHFLGQCEALGRLRLLAVPVQVEFDEKTNLSAFSIGGHLTAAKFEFEECICDSGRNPVQHVKLLTFKNAPAGGNVNAAKPDLTLNFKHVDKTSKNGLNVRKNGSRTDVNIQLQNCLVELDFTIVDRINALINSPPICVIENSTSNLWNTPLTNEVLSNSTVDSKVDVKIACDSISVILRFPITDFRPLNNLNRIEWWKRNVRSDYLVLNLLEASFQTTVLSGQQFQEYEVSCQGLNISYHESEGSPAVHVAKSGSEDGGHSMLPDELQKSRLEIYFKNLTFTDDPDELVIPGDKEEIDEFIKNASDCTQIMVDIFLPTVSMQLIDKHTYELIYNRINNDLLMWKPSAPKPKTYEKSVYAPVSTTIFEGQEVFSMCKSGIQYGEQDLFHFLSKV</sequence>
<proteinExistence type="inferred from homology"/>
<dbReference type="InterPro" id="IPR026849">
    <property type="entry name" value="ATG2"/>
</dbReference>
<keyword evidence="6" id="KW-0256">Endoplasmic reticulum</keyword>
<evidence type="ECO:0000256" key="8">
    <source>
        <dbReference type="ARBA" id="ARBA00023055"/>
    </source>
</evidence>
<organism evidence="12 13">
    <name type="scientific">Brassicogethes aeneus</name>
    <name type="common">Rape pollen beetle</name>
    <name type="synonym">Meligethes aeneus</name>
    <dbReference type="NCBI Taxonomy" id="1431903"/>
    <lineage>
        <taxon>Eukaryota</taxon>
        <taxon>Metazoa</taxon>
        <taxon>Ecdysozoa</taxon>
        <taxon>Arthropoda</taxon>
        <taxon>Hexapoda</taxon>
        <taxon>Insecta</taxon>
        <taxon>Pterygota</taxon>
        <taxon>Neoptera</taxon>
        <taxon>Endopterygota</taxon>
        <taxon>Coleoptera</taxon>
        <taxon>Polyphaga</taxon>
        <taxon>Cucujiformia</taxon>
        <taxon>Nitidulidae</taxon>
        <taxon>Meligethinae</taxon>
        <taxon>Brassicogethes</taxon>
    </lineage>
</organism>
<evidence type="ECO:0000256" key="3">
    <source>
        <dbReference type="ARBA" id="ARBA00009714"/>
    </source>
</evidence>
<evidence type="ECO:0000313" key="12">
    <source>
        <dbReference type="EMBL" id="CAH0551838.1"/>
    </source>
</evidence>
<keyword evidence="5" id="KW-0813">Transport</keyword>
<keyword evidence="8" id="KW-0445">Lipid transport</keyword>
<dbReference type="EMBL" id="OV121133">
    <property type="protein sequence ID" value="CAH0551838.1"/>
    <property type="molecule type" value="Genomic_DNA"/>
</dbReference>
<dbReference type="PANTHER" id="PTHR13190:SF1">
    <property type="entry name" value="AUTOPHAGY-RELATED 2, ISOFORM A"/>
    <property type="match status" value="1"/>
</dbReference>
<dbReference type="GO" id="GO:0034045">
    <property type="term" value="C:phagophore assembly site membrane"/>
    <property type="evidence" value="ECO:0007669"/>
    <property type="project" value="UniProtKB-SubCell"/>
</dbReference>
<dbReference type="AlphaFoldDB" id="A0A9P0FFI8"/>
<dbReference type="GO" id="GO:0005789">
    <property type="term" value="C:endoplasmic reticulum membrane"/>
    <property type="evidence" value="ECO:0007669"/>
    <property type="project" value="UniProtKB-SubCell"/>
</dbReference>
<evidence type="ECO:0000256" key="9">
    <source>
        <dbReference type="ARBA" id="ARBA00023136"/>
    </source>
</evidence>
<dbReference type="GO" id="GO:0006869">
    <property type="term" value="P:lipid transport"/>
    <property type="evidence" value="ECO:0007669"/>
    <property type="project" value="UniProtKB-KW"/>
</dbReference>
<evidence type="ECO:0000256" key="1">
    <source>
        <dbReference type="ARBA" id="ARBA00004406"/>
    </source>
</evidence>
<dbReference type="PANTHER" id="PTHR13190">
    <property type="entry name" value="AUTOPHAGY-RELATED 2, ISOFORM A"/>
    <property type="match status" value="1"/>
</dbReference>
<keyword evidence="9" id="KW-0472">Membrane</keyword>
<comment type="catalytic activity">
    <reaction evidence="11">
        <text>a 1,2-diacyl-sn-glycero-3-phosphoethanolamine(in) = a 1,2-diacyl-sn-glycero-3-phosphoethanolamine(out)</text>
        <dbReference type="Rhea" id="RHEA:38895"/>
        <dbReference type="ChEBI" id="CHEBI:64612"/>
    </reaction>
</comment>
<evidence type="ECO:0000256" key="2">
    <source>
        <dbReference type="ARBA" id="ARBA00004623"/>
    </source>
</evidence>
<name>A0A9P0FFI8_BRAAE</name>
<dbReference type="GO" id="GO:0000045">
    <property type="term" value="P:autophagosome assembly"/>
    <property type="evidence" value="ECO:0007669"/>
    <property type="project" value="TreeGrafter"/>
</dbReference>
<dbReference type="GO" id="GO:0032266">
    <property type="term" value="F:phosphatidylinositol-3-phosphate binding"/>
    <property type="evidence" value="ECO:0007669"/>
    <property type="project" value="TreeGrafter"/>
</dbReference>
<keyword evidence="13" id="KW-1185">Reference proteome</keyword>
<protein>
    <recommendedName>
        <fullName evidence="4">Autophagy-related protein 2</fullName>
    </recommendedName>
</protein>
<evidence type="ECO:0000256" key="10">
    <source>
        <dbReference type="ARBA" id="ARBA00024479"/>
    </source>
</evidence>
<evidence type="ECO:0000256" key="5">
    <source>
        <dbReference type="ARBA" id="ARBA00022448"/>
    </source>
</evidence>
<evidence type="ECO:0000256" key="4">
    <source>
        <dbReference type="ARBA" id="ARBA00018070"/>
    </source>
</evidence>
<dbReference type="GO" id="GO:0034727">
    <property type="term" value="P:piecemeal microautophagy of the nucleus"/>
    <property type="evidence" value="ECO:0007669"/>
    <property type="project" value="TreeGrafter"/>
</dbReference>
<reference evidence="12" key="1">
    <citation type="submission" date="2021-12" db="EMBL/GenBank/DDBJ databases">
        <authorList>
            <person name="King R."/>
        </authorList>
    </citation>
    <scope>NUCLEOTIDE SEQUENCE</scope>
</reference>
<evidence type="ECO:0000256" key="11">
    <source>
        <dbReference type="ARBA" id="ARBA00024615"/>
    </source>
</evidence>
<dbReference type="Proteomes" id="UP001154078">
    <property type="component" value="Chromosome 2"/>
</dbReference>
<evidence type="ECO:0000313" key="13">
    <source>
        <dbReference type="Proteomes" id="UP001154078"/>
    </source>
</evidence>
<comment type="subcellular location">
    <subcellularLocation>
        <location evidence="1">Endoplasmic reticulum membrane</location>
        <topology evidence="1">Peripheral membrane protein</topology>
    </subcellularLocation>
    <subcellularLocation>
        <location evidence="2">Preautophagosomal structure membrane</location>
        <topology evidence="2">Peripheral membrane protein</topology>
    </subcellularLocation>
</comment>
<dbReference type="GO" id="GO:0000422">
    <property type="term" value="P:autophagy of mitochondrion"/>
    <property type="evidence" value="ECO:0007669"/>
    <property type="project" value="TreeGrafter"/>
</dbReference>
<comment type="similarity">
    <text evidence="3">Belongs to the ATG2 family.</text>
</comment>
<evidence type="ECO:0000256" key="6">
    <source>
        <dbReference type="ARBA" id="ARBA00022824"/>
    </source>
</evidence>
<gene>
    <name evidence="12" type="ORF">MELIAE_LOCUS4362</name>
</gene>
<dbReference type="GO" id="GO:0061709">
    <property type="term" value="P:reticulophagy"/>
    <property type="evidence" value="ECO:0007669"/>
    <property type="project" value="TreeGrafter"/>
</dbReference>